<protein>
    <recommendedName>
        <fullName evidence="5">Fumarate hydratase class II</fullName>
        <shortName evidence="5">Fumarase C</shortName>
        <ecNumber evidence="5">4.2.1.2</ecNumber>
    </recommendedName>
    <alternativeName>
        <fullName evidence="5">Aerobic fumarase</fullName>
    </alternativeName>
    <alternativeName>
        <fullName evidence="5">Iron-independent fumarase</fullName>
    </alternativeName>
</protein>
<feature type="binding site" evidence="5">
    <location>
        <position position="317"/>
    </location>
    <ligand>
        <name>substrate</name>
    </ligand>
</feature>
<dbReference type="GO" id="GO:0005737">
    <property type="term" value="C:cytoplasm"/>
    <property type="evidence" value="ECO:0007669"/>
    <property type="project" value="UniProtKB-SubCell"/>
</dbReference>
<dbReference type="PROSITE" id="PS00163">
    <property type="entry name" value="FUMARATE_LYASES"/>
    <property type="match status" value="1"/>
</dbReference>
<dbReference type="PANTHER" id="PTHR11444">
    <property type="entry name" value="ASPARTATEAMMONIA/ARGININOSUCCINATE/ADENYLOSUCCINATE LYASE"/>
    <property type="match status" value="1"/>
</dbReference>
<evidence type="ECO:0000259" key="7">
    <source>
        <dbReference type="Pfam" id="PF10415"/>
    </source>
</evidence>
<dbReference type="InterPro" id="IPR020557">
    <property type="entry name" value="Fumarate_lyase_CS"/>
</dbReference>
<dbReference type="FunFam" id="1.10.40.30:FF:000002">
    <property type="entry name" value="Fumarate hydratase class II"/>
    <property type="match status" value="1"/>
</dbReference>
<dbReference type="Gene3D" id="1.20.200.10">
    <property type="entry name" value="Fumarase/aspartase (Central domain)"/>
    <property type="match status" value="1"/>
</dbReference>
<evidence type="ECO:0000256" key="3">
    <source>
        <dbReference type="ARBA" id="ARBA00022532"/>
    </source>
</evidence>
<dbReference type="CDD" id="cd01362">
    <property type="entry name" value="Fumarase_classII"/>
    <property type="match status" value="1"/>
</dbReference>
<feature type="site" description="Important for catalytic activity" evidence="5">
    <location>
        <position position="329"/>
    </location>
</feature>
<evidence type="ECO:0000256" key="4">
    <source>
        <dbReference type="ARBA" id="ARBA00023239"/>
    </source>
</evidence>
<dbReference type="AlphaFoldDB" id="A0A3S0R5A1"/>
<dbReference type="HAMAP" id="MF_00743">
    <property type="entry name" value="FumaraseC"/>
    <property type="match status" value="1"/>
</dbReference>
<comment type="pathway">
    <text evidence="5">Carbohydrate metabolism; tricarboxylic acid cycle; (S)-malate from fumarate: step 1/1.</text>
</comment>
<gene>
    <name evidence="5 8" type="primary">fumC</name>
    <name evidence="8" type="ORF">EK386_14160</name>
</gene>
<dbReference type="NCBIfam" id="NF008909">
    <property type="entry name" value="PRK12273.1"/>
    <property type="match status" value="1"/>
</dbReference>
<dbReference type="GO" id="GO:0006108">
    <property type="term" value="P:malate metabolic process"/>
    <property type="evidence" value="ECO:0007669"/>
    <property type="project" value="TreeGrafter"/>
</dbReference>
<comment type="catalytic activity">
    <reaction evidence="1">
        <text>L-aspartate = fumarate + NH4(+)</text>
        <dbReference type="Rhea" id="RHEA:16601"/>
        <dbReference type="ChEBI" id="CHEBI:28938"/>
        <dbReference type="ChEBI" id="CHEBI:29806"/>
        <dbReference type="ChEBI" id="CHEBI:29991"/>
        <dbReference type="EC" id="4.3.1.1"/>
    </reaction>
</comment>
<feature type="active site" evidence="5">
    <location>
        <position position="316"/>
    </location>
</feature>
<feature type="binding site" evidence="5">
    <location>
        <begin position="97"/>
        <end position="99"/>
    </location>
    <ligand>
        <name>substrate</name>
    </ligand>
</feature>
<reference evidence="8 9" key="1">
    <citation type="submission" date="2018-12" db="EMBL/GenBank/DDBJ databases">
        <title>Lysinibacillus antri sp. nov., isolated from a cave soil.</title>
        <authorList>
            <person name="Narsing Rao M.P."/>
            <person name="Zhang H."/>
            <person name="Dong Z.-Y."/>
            <person name="Niu X.-K."/>
            <person name="Zhang K."/>
            <person name="Fang B.-Z."/>
            <person name="Kang Y.-Q."/>
            <person name="Xiao M."/>
            <person name="Li W.-J."/>
        </authorList>
    </citation>
    <scope>NUCLEOTIDE SEQUENCE [LARGE SCALE GENOMIC DNA]</scope>
    <source>
        <strain evidence="8 9">SYSU K30002</strain>
    </source>
</reference>
<accession>A0A3S0R5A1</accession>
<dbReference type="NCBIfam" id="TIGR00979">
    <property type="entry name" value="fumC_II"/>
    <property type="match status" value="1"/>
</dbReference>
<comment type="catalytic activity">
    <reaction evidence="5">
        <text>(S)-malate = fumarate + H2O</text>
        <dbReference type="Rhea" id="RHEA:12460"/>
        <dbReference type="ChEBI" id="CHEBI:15377"/>
        <dbReference type="ChEBI" id="CHEBI:15589"/>
        <dbReference type="ChEBI" id="CHEBI:29806"/>
        <dbReference type="EC" id="4.2.1.2"/>
    </reaction>
</comment>
<comment type="subunit">
    <text evidence="5">Homotetramer.</text>
</comment>
<evidence type="ECO:0000256" key="2">
    <source>
        <dbReference type="ARBA" id="ARBA00009084"/>
    </source>
</evidence>
<keyword evidence="3 5" id="KW-0816">Tricarboxylic acid cycle</keyword>
<dbReference type="Gene3D" id="1.10.40.30">
    <property type="entry name" value="Fumarase/aspartase (C-terminal domain)"/>
    <property type="match status" value="1"/>
</dbReference>
<dbReference type="FunFam" id="1.10.275.10:FF:000001">
    <property type="entry name" value="Fumarate hydratase, mitochondrial"/>
    <property type="match status" value="1"/>
</dbReference>
<feature type="active site" description="Proton donor/acceptor" evidence="5">
    <location>
        <position position="186"/>
    </location>
</feature>
<dbReference type="InterPro" id="IPR005677">
    <property type="entry name" value="Fum_hydII"/>
</dbReference>
<dbReference type="InterPro" id="IPR008948">
    <property type="entry name" value="L-Aspartase-like"/>
</dbReference>
<dbReference type="Proteomes" id="UP000287910">
    <property type="component" value="Unassembled WGS sequence"/>
</dbReference>
<feature type="binding site" description="in site B" evidence="5">
    <location>
        <begin position="127"/>
        <end position="130"/>
    </location>
    <ligand>
        <name>substrate</name>
    </ligand>
</feature>
<evidence type="ECO:0000313" key="8">
    <source>
        <dbReference type="EMBL" id="RUL50318.1"/>
    </source>
</evidence>
<dbReference type="RefSeq" id="WP_126659833.1">
    <property type="nucleotide sequence ID" value="NZ_RYYR01000021.1"/>
</dbReference>
<dbReference type="Gene3D" id="1.10.275.10">
    <property type="entry name" value="Fumarase/aspartase (N-terminal domain)"/>
    <property type="match status" value="1"/>
</dbReference>
<name>A0A3S0R5A1_9BACI</name>
<dbReference type="SUPFAM" id="SSF48557">
    <property type="entry name" value="L-aspartase-like"/>
    <property type="match status" value="1"/>
</dbReference>
<comment type="similarity">
    <text evidence="2 5">Belongs to the class-II fumarase/aspartase family. Fumarase subfamily.</text>
</comment>
<comment type="subcellular location">
    <subcellularLocation>
        <location evidence="5">Cytoplasm</location>
    </subcellularLocation>
</comment>
<keyword evidence="4 5" id="KW-0456">Lyase</keyword>
<dbReference type="GO" id="GO:0006099">
    <property type="term" value="P:tricarboxylic acid cycle"/>
    <property type="evidence" value="ECO:0007669"/>
    <property type="project" value="UniProtKB-UniRule"/>
</dbReference>
<dbReference type="GO" id="GO:0006106">
    <property type="term" value="P:fumarate metabolic process"/>
    <property type="evidence" value="ECO:0007669"/>
    <property type="project" value="InterPro"/>
</dbReference>
<evidence type="ECO:0000256" key="1">
    <source>
        <dbReference type="ARBA" id="ARBA00001494"/>
    </source>
</evidence>
<feature type="binding site" evidence="5">
    <location>
        <begin position="322"/>
        <end position="324"/>
    </location>
    <ligand>
        <name>substrate</name>
    </ligand>
</feature>
<dbReference type="Pfam" id="PF00206">
    <property type="entry name" value="Lyase_1"/>
    <property type="match status" value="1"/>
</dbReference>
<organism evidence="8 9">
    <name type="scientific">Lysinibacillus antri</name>
    <dbReference type="NCBI Taxonomy" id="2498145"/>
    <lineage>
        <taxon>Bacteria</taxon>
        <taxon>Bacillati</taxon>
        <taxon>Bacillota</taxon>
        <taxon>Bacilli</taxon>
        <taxon>Bacillales</taxon>
        <taxon>Bacillaceae</taxon>
        <taxon>Lysinibacillus</taxon>
    </lineage>
</organism>
<dbReference type="FunFam" id="1.20.200.10:FF:000001">
    <property type="entry name" value="Fumarate hydratase, mitochondrial"/>
    <property type="match status" value="1"/>
</dbReference>
<evidence type="ECO:0000256" key="5">
    <source>
        <dbReference type="HAMAP-Rule" id="MF_00743"/>
    </source>
</evidence>
<feature type="binding site" evidence="5">
    <location>
        <position position="185"/>
    </location>
    <ligand>
        <name>substrate</name>
    </ligand>
</feature>
<dbReference type="PANTHER" id="PTHR11444:SF1">
    <property type="entry name" value="FUMARATE HYDRATASE, MITOCHONDRIAL"/>
    <property type="match status" value="1"/>
</dbReference>
<dbReference type="InterPro" id="IPR018951">
    <property type="entry name" value="Fumarase_C_C"/>
</dbReference>
<comment type="miscellaneous">
    <text evidence="5">There are 2 substrate-binding sites: the catalytic A site, and the non-catalytic B site that may play a role in the transfer of substrate or product between the active site and the solvent. Alternatively, the B site may bind allosteric effectors.</text>
</comment>
<dbReference type="PRINTS" id="PR00149">
    <property type="entry name" value="FUMRATELYASE"/>
</dbReference>
<feature type="binding site" evidence="5">
    <location>
        <begin position="137"/>
        <end position="139"/>
    </location>
    <ligand>
        <name>substrate</name>
    </ligand>
</feature>
<dbReference type="InterPro" id="IPR024083">
    <property type="entry name" value="Fumarase/histidase_N"/>
</dbReference>
<dbReference type="GO" id="GO:0004333">
    <property type="term" value="F:fumarate hydratase activity"/>
    <property type="evidence" value="ECO:0007669"/>
    <property type="project" value="UniProtKB-UniRule"/>
</dbReference>
<dbReference type="GO" id="GO:0008797">
    <property type="term" value="F:aspartate ammonia-lyase activity"/>
    <property type="evidence" value="ECO:0007669"/>
    <property type="project" value="UniProtKB-EC"/>
</dbReference>
<comment type="function">
    <text evidence="5">Involved in the TCA cycle. Catalyzes the stereospecific interconversion of fumarate to L-malate.</text>
</comment>
<feature type="domain" description="Fumarase C C-terminal" evidence="7">
    <location>
        <begin position="406"/>
        <end position="458"/>
    </location>
</feature>
<dbReference type="EMBL" id="RYYR01000021">
    <property type="protein sequence ID" value="RUL50318.1"/>
    <property type="molecule type" value="Genomic_DNA"/>
</dbReference>
<evidence type="ECO:0000313" key="9">
    <source>
        <dbReference type="Proteomes" id="UP000287910"/>
    </source>
</evidence>
<comment type="caution">
    <text evidence="8">The sequence shown here is derived from an EMBL/GenBank/DDBJ whole genome shotgun (WGS) entry which is preliminary data.</text>
</comment>
<keyword evidence="5" id="KW-0963">Cytoplasm</keyword>
<sequence>MDYRIEKDTLGEVRVPADKIWGAQTQRSKENFQIGEEKMPIEIIRAFATLKKAAAIANNKLGKLPQAKTNAIVTATDEILSGKWDEHFPLVVWQTGSGTQSNMNVNEVIAYRANQLLAELGEQDRVHPNDDVNKSQSSNDTFPTALHIAAVEIVENYLMPRLQLLKATLKEKTEKFNDIIKIGRTHLQDATPLTLGQEISGWHHMLMKCEKMIMVNTQFLKDLAIGGTAVGTGINAHPKFGDMVAEEISTLTGKTFTSSENKFHALTSHDEIVSVHGALKALAVDLMKIANDVRWLASGPRSGIGEITIPENEPGSSIMPGKVNPTQSEALTMVVTQVVGNDATIAFAASQGNFELNVFKPVIIYNFLQSARLLADAMKSFNDNCAIGIEPNMEVLEKNLENSLMLVTALNPYIGYENAAKIAKKAHKEGTTLKESAISLGLLTEEQFNEYVDPKKMIYPNAE</sequence>
<dbReference type="UniPathway" id="UPA00223">
    <property type="reaction ID" value="UER01007"/>
</dbReference>
<dbReference type="EC" id="4.2.1.2" evidence="5"/>
<dbReference type="InterPro" id="IPR022761">
    <property type="entry name" value="Fumarate_lyase_N"/>
</dbReference>
<feature type="domain" description="Fumarate lyase N-terminal" evidence="6">
    <location>
        <begin position="11"/>
        <end position="340"/>
    </location>
</feature>
<keyword evidence="9" id="KW-1185">Reference proteome</keyword>
<dbReference type="InterPro" id="IPR000362">
    <property type="entry name" value="Fumarate_lyase_fam"/>
</dbReference>
<evidence type="ECO:0000259" key="6">
    <source>
        <dbReference type="Pfam" id="PF00206"/>
    </source>
</evidence>
<proteinExistence type="inferred from homology"/>
<dbReference type="PRINTS" id="PR00145">
    <property type="entry name" value="ARGSUCLYASE"/>
</dbReference>
<dbReference type="Pfam" id="PF10415">
    <property type="entry name" value="FumaraseC_C"/>
    <property type="match status" value="1"/>
</dbReference>